<dbReference type="EMBL" id="BARS01037381">
    <property type="protein sequence ID" value="GAG25634.1"/>
    <property type="molecule type" value="Genomic_DNA"/>
</dbReference>
<evidence type="ECO:0000313" key="1">
    <source>
        <dbReference type="EMBL" id="GAG25634.1"/>
    </source>
</evidence>
<feature type="non-terminal residue" evidence="1">
    <location>
        <position position="64"/>
    </location>
</feature>
<comment type="caution">
    <text evidence="1">The sequence shown here is derived from an EMBL/GenBank/DDBJ whole genome shotgun (WGS) entry which is preliminary data.</text>
</comment>
<reference evidence="1" key="1">
    <citation type="journal article" date="2014" name="Front. Microbiol.">
        <title>High frequency of phylogenetically diverse reductive dehalogenase-homologous genes in deep subseafloor sedimentary metagenomes.</title>
        <authorList>
            <person name="Kawai M."/>
            <person name="Futagami T."/>
            <person name="Toyoda A."/>
            <person name="Takaki Y."/>
            <person name="Nishi S."/>
            <person name="Hori S."/>
            <person name="Arai W."/>
            <person name="Tsubouchi T."/>
            <person name="Morono Y."/>
            <person name="Uchiyama I."/>
            <person name="Ito T."/>
            <person name="Fujiyama A."/>
            <person name="Inagaki F."/>
            <person name="Takami H."/>
        </authorList>
    </citation>
    <scope>NUCLEOTIDE SEQUENCE</scope>
    <source>
        <strain evidence="1">Expedition CK06-06</strain>
    </source>
</reference>
<dbReference type="AlphaFoldDB" id="X0W460"/>
<gene>
    <name evidence="1" type="ORF">S01H1_57330</name>
</gene>
<name>X0W460_9ZZZZ</name>
<proteinExistence type="predicted"/>
<dbReference type="Gene3D" id="3.40.50.720">
    <property type="entry name" value="NAD(P)-binding Rossmann-like Domain"/>
    <property type="match status" value="1"/>
</dbReference>
<protein>
    <submittedName>
        <fullName evidence="1">Uncharacterized protein</fullName>
    </submittedName>
</protein>
<organism evidence="1">
    <name type="scientific">marine sediment metagenome</name>
    <dbReference type="NCBI Taxonomy" id="412755"/>
    <lineage>
        <taxon>unclassified sequences</taxon>
        <taxon>metagenomes</taxon>
        <taxon>ecological metagenomes</taxon>
    </lineage>
</organism>
<sequence length="64" mass="7448">MKWKVLISAPYMHMEIDKLSHIFEENNIDIDLPPVKERLSEAELVPIIEKYDGIICGDDSFTKK</sequence>
<accession>X0W460</accession>